<gene>
    <name evidence="6" type="ORF">AMET1_0761</name>
</gene>
<dbReference type="SUPFAM" id="SSF57802">
    <property type="entry name" value="Rubredoxin-like"/>
    <property type="match status" value="1"/>
</dbReference>
<dbReference type="SUPFAM" id="SSF47240">
    <property type="entry name" value="Ferritin-like"/>
    <property type="match status" value="1"/>
</dbReference>
<name>A0A1Y3GCI5_9EURY</name>
<organism evidence="6 7">
    <name type="scientific">Methanonatronarchaeum thermophilum</name>
    <dbReference type="NCBI Taxonomy" id="1927129"/>
    <lineage>
        <taxon>Archaea</taxon>
        <taxon>Methanobacteriati</taxon>
        <taxon>Methanobacteriota</taxon>
        <taxon>Methanonatronarchaeia</taxon>
        <taxon>Methanonatronarchaeales</taxon>
        <taxon>Methanonatronarchaeaceae</taxon>
        <taxon>Methanonatronarchaeum</taxon>
    </lineage>
</organism>
<evidence type="ECO:0000256" key="3">
    <source>
        <dbReference type="SAM" id="Coils"/>
    </source>
</evidence>
<dbReference type="InterPro" id="IPR009078">
    <property type="entry name" value="Ferritin-like_SF"/>
</dbReference>
<dbReference type="AlphaFoldDB" id="A0A1Y3GCI5"/>
<proteinExistence type="predicted"/>
<dbReference type="EMBL" id="MRZU01000003">
    <property type="protein sequence ID" value="OUJ19109.1"/>
    <property type="molecule type" value="Genomic_DNA"/>
</dbReference>
<dbReference type="GO" id="GO:0016491">
    <property type="term" value="F:oxidoreductase activity"/>
    <property type="evidence" value="ECO:0007669"/>
    <property type="project" value="InterPro"/>
</dbReference>
<dbReference type="PROSITE" id="PS50905">
    <property type="entry name" value="FERRITIN_LIKE"/>
    <property type="match status" value="1"/>
</dbReference>
<evidence type="ECO:0000313" key="6">
    <source>
        <dbReference type="EMBL" id="OUJ19109.1"/>
    </source>
</evidence>
<dbReference type="Gene3D" id="1.20.1260.10">
    <property type="match status" value="1"/>
</dbReference>
<feature type="domain" description="Rubredoxin-like" evidence="4">
    <location>
        <begin position="133"/>
        <end position="166"/>
    </location>
</feature>
<dbReference type="InterPro" id="IPR009040">
    <property type="entry name" value="Ferritin-like_diiron"/>
</dbReference>
<protein>
    <submittedName>
        <fullName evidence="6">Rubrerythrin</fullName>
    </submittedName>
</protein>
<evidence type="ECO:0000256" key="2">
    <source>
        <dbReference type="ARBA" id="ARBA00022982"/>
    </source>
</evidence>
<sequence length="167" mass="19199">MTKTEDGLKEAFAGESQARNKYEAYSRKAEKDGYTQIAKLFKAASEAERVHAKNHFENLDKIQETKENLKDAIEGEKFEHEDMYPEFVEAAKEENEDSALESFMYAMEVEKIHETLYKEALESVQNDEDLEETDIYVCQICGNTVFDEPPAACPICGYPKDEFKKVE</sequence>
<dbReference type="InterPro" id="IPR003251">
    <property type="entry name" value="Rr_diiron-bd_dom"/>
</dbReference>
<dbReference type="GO" id="GO:0005506">
    <property type="term" value="F:iron ion binding"/>
    <property type="evidence" value="ECO:0007669"/>
    <property type="project" value="InterPro"/>
</dbReference>
<reference evidence="6 7" key="1">
    <citation type="submission" date="2016-12" db="EMBL/GenBank/DDBJ databases">
        <title>Discovery of methanogenic haloarchaea.</title>
        <authorList>
            <person name="Sorokin D.Y."/>
            <person name="Makarova K.S."/>
            <person name="Abbas B."/>
            <person name="Ferrer M."/>
            <person name="Golyshin P.N."/>
        </authorList>
    </citation>
    <scope>NUCLEOTIDE SEQUENCE [LARGE SCALE GENOMIC DNA]</scope>
    <source>
        <strain evidence="6">AMET1</strain>
    </source>
</reference>
<dbReference type="InterPro" id="IPR052753">
    <property type="entry name" value="Rbr2/Nigerythrin"/>
</dbReference>
<keyword evidence="7" id="KW-1185">Reference proteome</keyword>
<evidence type="ECO:0000256" key="1">
    <source>
        <dbReference type="ARBA" id="ARBA00022448"/>
    </source>
</evidence>
<dbReference type="InterPro" id="IPR012347">
    <property type="entry name" value="Ferritin-like"/>
</dbReference>
<dbReference type="PROSITE" id="PS50903">
    <property type="entry name" value="RUBREDOXIN_LIKE"/>
    <property type="match status" value="1"/>
</dbReference>
<evidence type="ECO:0000259" key="5">
    <source>
        <dbReference type="PROSITE" id="PS50905"/>
    </source>
</evidence>
<dbReference type="CDD" id="cd01041">
    <property type="entry name" value="Rubrerythrin"/>
    <property type="match status" value="1"/>
</dbReference>
<keyword evidence="2" id="KW-0249">Electron transport</keyword>
<feature type="domain" description="Ferritin-like diiron" evidence="5">
    <location>
        <begin position="1"/>
        <end position="128"/>
    </location>
</feature>
<dbReference type="Proteomes" id="UP000195137">
    <property type="component" value="Unassembled WGS sequence"/>
</dbReference>
<dbReference type="PANTHER" id="PTHR33746">
    <property type="entry name" value="RUBRERYTHRIN"/>
    <property type="match status" value="1"/>
</dbReference>
<dbReference type="PANTHER" id="PTHR33746:SF4">
    <property type="entry name" value="RUBRERYTHRIN"/>
    <property type="match status" value="1"/>
</dbReference>
<dbReference type="Gene3D" id="2.20.28.10">
    <property type="match status" value="1"/>
</dbReference>
<dbReference type="InterPro" id="IPR048574">
    <property type="entry name" value="RUBY_RBDX"/>
</dbReference>
<keyword evidence="1" id="KW-0813">Transport</keyword>
<dbReference type="Pfam" id="PF21349">
    <property type="entry name" value="RUBY_RBDX"/>
    <property type="match status" value="1"/>
</dbReference>
<evidence type="ECO:0000259" key="4">
    <source>
        <dbReference type="PROSITE" id="PS50903"/>
    </source>
</evidence>
<comment type="caution">
    <text evidence="6">The sequence shown here is derived from an EMBL/GenBank/DDBJ whole genome shotgun (WGS) entry which is preliminary data.</text>
</comment>
<accession>A0A1Y3GCI5</accession>
<evidence type="ECO:0000313" key="7">
    <source>
        <dbReference type="Proteomes" id="UP000195137"/>
    </source>
</evidence>
<dbReference type="InterPro" id="IPR024934">
    <property type="entry name" value="Rubredoxin-like_dom"/>
</dbReference>
<feature type="coiled-coil region" evidence="3">
    <location>
        <begin position="52"/>
        <end position="79"/>
    </location>
</feature>
<dbReference type="RefSeq" id="WP_086637148.1">
    <property type="nucleotide sequence ID" value="NZ_MRZU01000003.1"/>
</dbReference>
<keyword evidence="3" id="KW-0175">Coiled coil</keyword>
<dbReference type="OrthoDB" id="45654at2157"/>
<dbReference type="Pfam" id="PF02915">
    <property type="entry name" value="Rubrerythrin"/>
    <property type="match status" value="1"/>
</dbReference>